<feature type="compositionally biased region" description="Low complexity" evidence="1">
    <location>
        <begin position="112"/>
        <end position="136"/>
    </location>
</feature>
<dbReference type="PANTHER" id="PTHR33257:SF4">
    <property type="entry name" value="EXPRESSED PROTEIN"/>
    <property type="match status" value="1"/>
</dbReference>
<dbReference type="PANTHER" id="PTHR33257">
    <property type="entry name" value="OS05G0165500 PROTEIN"/>
    <property type="match status" value="1"/>
</dbReference>
<evidence type="ECO:0000313" key="3">
    <source>
        <dbReference type="Proteomes" id="UP000554482"/>
    </source>
</evidence>
<protein>
    <submittedName>
        <fullName evidence="2">Alkylated dna repair protein</fullName>
    </submittedName>
</protein>
<keyword evidence="3" id="KW-1185">Reference proteome</keyword>
<proteinExistence type="predicted"/>
<dbReference type="AlphaFoldDB" id="A0A7J6W139"/>
<evidence type="ECO:0000256" key="1">
    <source>
        <dbReference type="SAM" id="MobiDB-lite"/>
    </source>
</evidence>
<dbReference type="EMBL" id="JABWDY010024141">
    <property type="protein sequence ID" value="KAF5190468.1"/>
    <property type="molecule type" value="Genomic_DNA"/>
</dbReference>
<sequence>MFKSNSTDLLHKSDLQIKQDDKFFSMLLSKETNSSFRVYYGGASGAVPFVWESQPGTPKNKYCDTSLPPLTPPPSYQSNSMRDYSIKKPSKFKLIHTIFPKINITKRFTHVSSSSPTFSMSSSSSWSSSMSSPPSTKSHRRRASSLSSFDSRAYNDEEPSLGSSPTSTLCFGFHGNHETNNTTAGFKGCYSMVIMKNALSSIVGHGSGAHRGTTTA</sequence>
<reference evidence="2 3" key="1">
    <citation type="submission" date="2020-06" db="EMBL/GenBank/DDBJ databases">
        <title>Transcriptomic and genomic resources for Thalictrum thalictroides and T. hernandezii: Facilitating candidate gene discovery in an emerging model plant lineage.</title>
        <authorList>
            <person name="Arias T."/>
            <person name="Riano-Pachon D.M."/>
            <person name="Di Stilio V.S."/>
        </authorList>
    </citation>
    <scope>NUCLEOTIDE SEQUENCE [LARGE SCALE GENOMIC DNA]</scope>
    <source>
        <strain evidence="3">cv. WT478/WT964</strain>
        <tissue evidence="2">Leaves</tissue>
    </source>
</reference>
<dbReference type="OrthoDB" id="691043at2759"/>
<feature type="region of interest" description="Disordered" evidence="1">
    <location>
        <begin position="62"/>
        <end position="81"/>
    </location>
</feature>
<comment type="caution">
    <text evidence="2">The sequence shown here is derived from an EMBL/GenBank/DDBJ whole genome shotgun (WGS) entry which is preliminary data.</text>
</comment>
<gene>
    <name evidence="2" type="ORF">FRX31_019945</name>
</gene>
<name>A0A7J6W139_THATH</name>
<feature type="region of interest" description="Disordered" evidence="1">
    <location>
        <begin position="112"/>
        <end position="165"/>
    </location>
</feature>
<accession>A0A7J6W139</accession>
<dbReference type="Proteomes" id="UP000554482">
    <property type="component" value="Unassembled WGS sequence"/>
</dbReference>
<evidence type="ECO:0000313" key="2">
    <source>
        <dbReference type="EMBL" id="KAF5190468.1"/>
    </source>
</evidence>
<organism evidence="2 3">
    <name type="scientific">Thalictrum thalictroides</name>
    <name type="common">Rue-anemone</name>
    <name type="synonym">Anemone thalictroides</name>
    <dbReference type="NCBI Taxonomy" id="46969"/>
    <lineage>
        <taxon>Eukaryota</taxon>
        <taxon>Viridiplantae</taxon>
        <taxon>Streptophyta</taxon>
        <taxon>Embryophyta</taxon>
        <taxon>Tracheophyta</taxon>
        <taxon>Spermatophyta</taxon>
        <taxon>Magnoliopsida</taxon>
        <taxon>Ranunculales</taxon>
        <taxon>Ranunculaceae</taxon>
        <taxon>Thalictroideae</taxon>
        <taxon>Thalictrum</taxon>
    </lineage>
</organism>